<feature type="chain" id="PRO_5042876892" evidence="1">
    <location>
        <begin position="24"/>
        <end position="119"/>
    </location>
</feature>
<evidence type="ECO:0000313" key="3">
    <source>
        <dbReference type="Proteomes" id="UP001328107"/>
    </source>
</evidence>
<reference evidence="3" key="1">
    <citation type="submission" date="2022-10" db="EMBL/GenBank/DDBJ databases">
        <title>Genome assembly of Pristionchus species.</title>
        <authorList>
            <person name="Yoshida K."/>
            <person name="Sommer R.J."/>
        </authorList>
    </citation>
    <scope>NUCLEOTIDE SEQUENCE [LARGE SCALE GENOMIC DNA]</scope>
    <source>
        <strain evidence="3">RS5460</strain>
    </source>
</reference>
<dbReference type="PANTHER" id="PTHR31507:SF3">
    <property type="entry name" value="TIL DOMAIN-CONTAINING PROTEIN"/>
    <property type="match status" value="1"/>
</dbReference>
<name>A0AAN4YX18_9BILA</name>
<accession>A0AAN4YX18</accession>
<keyword evidence="1" id="KW-0732">Signal</keyword>
<evidence type="ECO:0000256" key="1">
    <source>
        <dbReference type="SAM" id="SignalP"/>
    </source>
</evidence>
<feature type="non-terminal residue" evidence="2">
    <location>
        <position position="1"/>
    </location>
</feature>
<dbReference type="PANTHER" id="PTHR31507">
    <property type="entry name" value="PROTEIN CBG15923"/>
    <property type="match status" value="1"/>
</dbReference>
<dbReference type="Proteomes" id="UP001328107">
    <property type="component" value="Unassembled WGS sequence"/>
</dbReference>
<dbReference type="EMBL" id="BTRK01000001">
    <property type="protein sequence ID" value="GMR30053.1"/>
    <property type="molecule type" value="Genomic_DNA"/>
</dbReference>
<dbReference type="AlphaFoldDB" id="A0AAN4YX18"/>
<sequence length="119" mass="13306">SRRSFIMNSLLFLVPLFFVIIRADDPIENVAMEWGPWVETPEAKCSDTCGYCGIRLVAQRTCPTFGRCSGVAQKYEECGSKMCSFPRKTCCPGYVKGLPDLLNFECVALPKIDIKKKLG</sequence>
<organism evidence="2 3">
    <name type="scientific">Pristionchus mayeri</name>
    <dbReference type="NCBI Taxonomy" id="1317129"/>
    <lineage>
        <taxon>Eukaryota</taxon>
        <taxon>Metazoa</taxon>
        <taxon>Ecdysozoa</taxon>
        <taxon>Nematoda</taxon>
        <taxon>Chromadorea</taxon>
        <taxon>Rhabditida</taxon>
        <taxon>Rhabditina</taxon>
        <taxon>Diplogasteromorpha</taxon>
        <taxon>Diplogasteroidea</taxon>
        <taxon>Neodiplogasteridae</taxon>
        <taxon>Pristionchus</taxon>
    </lineage>
</organism>
<feature type="signal peptide" evidence="1">
    <location>
        <begin position="1"/>
        <end position="23"/>
    </location>
</feature>
<evidence type="ECO:0000313" key="2">
    <source>
        <dbReference type="EMBL" id="GMR30053.1"/>
    </source>
</evidence>
<protein>
    <submittedName>
        <fullName evidence="2">Uncharacterized protein</fullName>
    </submittedName>
</protein>
<comment type="caution">
    <text evidence="2">The sequence shown here is derived from an EMBL/GenBank/DDBJ whole genome shotgun (WGS) entry which is preliminary data.</text>
</comment>
<gene>
    <name evidence="2" type="ORF">PMAYCL1PPCAC_00248</name>
</gene>
<proteinExistence type="predicted"/>
<keyword evidence="3" id="KW-1185">Reference proteome</keyword>